<evidence type="ECO:0000313" key="4">
    <source>
        <dbReference type="Proteomes" id="UP001341840"/>
    </source>
</evidence>
<evidence type="ECO:0000313" key="3">
    <source>
        <dbReference type="EMBL" id="MED6183515.1"/>
    </source>
</evidence>
<protein>
    <submittedName>
        <fullName evidence="3">Uncharacterized protein</fullName>
    </submittedName>
</protein>
<feature type="compositionally biased region" description="Basic and acidic residues" evidence="2">
    <location>
        <begin position="279"/>
        <end position="290"/>
    </location>
</feature>
<feature type="coiled-coil region" evidence="1">
    <location>
        <begin position="402"/>
        <end position="436"/>
    </location>
</feature>
<feature type="compositionally biased region" description="Polar residues" evidence="2">
    <location>
        <begin position="64"/>
        <end position="78"/>
    </location>
</feature>
<feature type="region of interest" description="Disordered" evidence="2">
    <location>
        <begin position="1"/>
        <end position="132"/>
    </location>
</feature>
<gene>
    <name evidence="3" type="ORF">PIB30_038536</name>
</gene>
<feature type="compositionally biased region" description="Polar residues" evidence="2">
    <location>
        <begin position="269"/>
        <end position="278"/>
    </location>
</feature>
<name>A0ABU6WG53_9FABA</name>
<dbReference type="Proteomes" id="UP001341840">
    <property type="component" value="Unassembled WGS sequence"/>
</dbReference>
<feature type="region of interest" description="Disordered" evidence="2">
    <location>
        <begin position="264"/>
        <end position="290"/>
    </location>
</feature>
<feature type="compositionally biased region" description="Basic and acidic residues" evidence="2">
    <location>
        <begin position="7"/>
        <end position="31"/>
    </location>
</feature>
<feature type="compositionally biased region" description="Basic and acidic residues" evidence="2">
    <location>
        <begin position="99"/>
        <end position="124"/>
    </location>
</feature>
<comment type="caution">
    <text evidence="3">The sequence shown here is derived from an EMBL/GenBank/DDBJ whole genome shotgun (WGS) entry which is preliminary data.</text>
</comment>
<keyword evidence="4" id="KW-1185">Reference proteome</keyword>
<proteinExistence type="predicted"/>
<dbReference type="EMBL" id="JASCZI010181442">
    <property type="protein sequence ID" value="MED6183515.1"/>
    <property type="molecule type" value="Genomic_DNA"/>
</dbReference>
<organism evidence="3 4">
    <name type="scientific">Stylosanthes scabra</name>
    <dbReference type="NCBI Taxonomy" id="79078"/>
    <lineage>
        <taxon>Eukaryota</taxon>
        <taxon>Viridiplantae</taxon>
        <taxon>Streptophyta</taxon>
        <taxon>Embryophyta</taxon>
        <taxon>Tracheophyta</taxon>
        <taxon>Spermatophyta</taxon>
        <taxon>Magnoliopsida</taxon>
        <taxon>eudicotyledons</taxon>
        <taxon>Gunneridae</taxon>
        <taxon>Pentapetalae</taxon>
        <taxon>rosids</taxon>
        <taxon>fabids</taxon>
        <taxon>Fabales</taxon>
        <taxon>Fabaceae</taxon>
        <taxon>Papilionoideae</taxon>
        <taxon>50 kb inversion clade</taxon>
        <taxon>dalbergioids sensu lato</taxon>
        <taxon>Dalbergieae</taxon>
        <taxon>Pterocarpus clade</taxon>
        <taxon>Stylosanthes</taxon>
    </lineage>
</organism>
<reference evidence="3 4" key="1">
    <citation type="journal article" date="2023" name="Plants (Basel)">
        <title>Bridging the Gap: Combining Genomics and Transcriptomics Approaches to Understand Stylosanthes scabra, an Orphan Legume from the Brazilian Caatinga.</title>
        <authorList>
            <person name="Ferreira-Neto J.R.C."/>
            <person name="da Silva M.D."/>
            <person name="Binneck E."/>
            <person name="de Melo N.F."/>
            <person name="da Silva R.H."/>
            <person name="de Melo A.L.T.M."/>
            <person name="Pandolfi V."/>
            <person name="Bustamante F.O."/>
            <person name="Brasileiro-Vidal A.C."/>
            <person name="Benko-Iseppon A.M."/>
        </authorList>
    </citation>
    <scope>NUCLEOTIDE SEQUENCE [LARGE SCALE GENOMIC DNA]</scope>
    <source>
        <tissue evidence="3">Leaves</tissue>
    </source>
</reference>
<evidence type="ECO:0000256" key="2">
    <source>
        <dbReference type="SAM" id="MobiDB-lite"/>
    </source>
</evidence>
<evidence type="ECO:0000256" key="1">
    <source>
        <dbReference type="SAM" id="Coils"/>
    </source>
</evidence>
<keyword evidence="1" id="KW-0175">Coiled coil</keyword>
<accession>A0ABU6WG53</accession>
<sequence length="513" mass="57716">MIAGINRKKEQLKENEKAAQEEQATQKRKAELAATKKTGPLKPTLKRAKANPKRPSGNVKLPKESTQSEAPSKTTSASEKPRTPKGARFVSGNSLDVSLESKESSNSKDKRASPEKERIEESTARESMPSLDIIVGEEQSPCGLSSEGYSISNLSISTEKSNSILDEIDQALNNPVGKMNSPLEEQEIIQEVSTPKVPIQAGSNQGTHIDPRIQFKEKLEETRAASVEKIKQLMKPLPPIPVIDLDGGDPDLADLLQMISESKVGSEPDISNSVNKTVPQEKEKEDTPIQRARSESLQKILLKSAAEKMIHLMNQPLDMLQKDPYWNDELVKVTSCLVEQQFPETYRKQVLCFGKIFENLFITREKLSNVRLKVAMIQENSNGLIVAEKALREKEALYEKHLSNANDTLEGLSKTREDLVKKLAEIQAQIQEVDAKMTKLKKPFKKKFKRRRRNLEINCPKSRKTNSKMRRISKGFKKKNSKKSTSLKASKTTKFNSKIPWKNFFKNLGIKSR</sequence>